<protein>
    <submittedName>
        <fullName evidence="1">Putative secreted protein</fullName>
    </submittedName>
</protein>
<proteinExistence type="predicted"/>
<accession>A0A6B0UCX3</accession>
<evidence type="ECO:0000313" key="1">
    <source>
        <dbReference type="EMBL" id="MXU86096.1"/>
    </source>
</evidence>
<sequence>MLRRYTRGPVVAGLTGQATCSLLPALAWPPLRAELLLPRGDPLRRYARFKVLATPAEFLAVMRPSAVARCADAEYGVGSAGTLLLRAEC</sequence>
<dbReference type="EMBL" id="GIFC01004013">
    <property type="protein sequence ID" value="MXU86096.1"/>
    <property type="molecule type" value="Transcribed_RNA"/>
</dbReference>
<name>A0A6B0UCX3_IXORI</name>
<dbReference type="AlphaFoldDB" id="A0A6B0UCX3"/>
<reference evidence="1" key="1">
    <citation type="submission" date="2019-12" db="EMBL/GenBank/DDBJ databases">
        <title>An insight into the sialome of adult female Ixodes ricinus ticks feeding for 6 days.</title>
        <authorList>
            <person name="Perner J."/>
            <person name="Ribeiro J.M.C."/>
        </authorList>
    </citation>
    <scope>NUCLEOTIDE SEQUENCE</scope>
    <source>
        <strain evidence="1">Semi-engorged</strain>
        <tissue evidence="1">Salivary glands</tissue>
    </source>
</reference>
<organism evidence="1">
    <name type="scientific">Ixodes ricinus</name>
    <name type="common">Common tick</name>
    <name type="synonym">Acarus ricinus</name>
    <dbReference type="NCBI Taxonomy" id="34613"/>
    <lineage>
        <taxon>Eukaryota</taxon>
        <taxon>Metazoa</taxon>
        <taxon>Ecdysozoa</taxon>
        <taxon>Arthropoda</taxon>
        <taxon>Chelicerata</taxon>
        <taxon>Arachnida</taxon>
        <taxon>Acari</taxon>
        <taxon>Parasitiformes</taxon>
        <taxon>Ixodida</taxon>
        <taxon>Ixodoidea</taxon>
        <taxon>Ixodidae</taxon>
        <taxon>Ixodinae</taxon>
        <taxon>Ixodes</taxon>
    </lineage>
</organism>